<protein>
    <recommendedName>
        <fullName evidence="2">Alpha/beta hydrolase domain-containing protein</fullName>
    </recommendedName>
</protein>
<feature type="region of interest" description="Disordered" evidence="1">
    <location>
        <begin position="1"/>
        <end position="22"/>
    </location>
</feature>
<evidence type="ECO:0000259" key="2">
    <source>
        <dbReference type="Pfam" id="PF20091"/>
    </source>
</evidence>
<proteinExistence type="predicted"/>
<comment type="caution">
    <text evidence="3">The sequence shown here is derived from an EMBL/GenBank/DDBJ whole genome shotgun (WGS) entry which is preliminary data.</text>
</comment>
<evidence type="ECO:0000313" key="3">
    <source>
        <dbReference type="EMBL" id="NYI09982.1"/>
    </source>
</evidence>
<dbReference type="RefSeq" id="WP_179530884.1">
    <property type="nucleotide sequence ID" value="NZ_BAAAPP010000004.1"/>
</dbReference>
<feature type="domain" description="Alpha/beta hydrolase" evidence="2">
    <location>
        <begin position="8"/>
        <end position="419"/>
    </location>
</feature>
<dbReference type="Pfam" id="PF20091">
    <property type="entry name" value="Abhydrolase_10"/>
    <property type="match status" value="1"/>
</dbReference>
<evidence type="ECO:0000256" key="1">
    <source>
        <dbReference type="SAM" id="MobiDB-lite"/>
    </source>
</evidence>
<sequence>MSLPSAVLSPLPPGDHRLHGARPPVDLEALGWTEVEHTASGVARSPSGVEASYAVRVLVRHPPAYTASGTLCVEWLNVSSGAEAAPEWTYLAEELLRAGHAWAGVSAQVVGVMGGAGSVAVDGGAPPTSPGLVGSDPQRYGDLAHPGDAWCHDVYAQVARAVRDLVGADLVLAVGESQSACLLSRHLVSVHGPDSPFGGYLVHSRAGALPALEPDGQQHTMAAVLAQPPAVLPDDLVPTLVVQTETDVLGRMRSLPARQPDGPWLRTWEVAGTAHADKFQIDAFEELLGCPTPVNRGQQVFVLRAGLRALETWARGGDAPPAADPFEVVGEHYATDDLGTTLGGVRTPAVDAPVERLSGFAPEGASLICQLFGSTTPLPAGSLRARWGSAEEYLAAYSAATEAMIAAGFACPEDRDALLSEARPQALTQDQDPSWISR</sequence>
<accession>A0A7Z0C371</accession>
<keyword evidence="4" id="KW-1185">Reference proteome</keyword>
<evidence type="ECO:0000313" key="4">
    <source>
        <dbReference type="Proteomes" id="UP000537326"/>
    </source>
</evidence>
<dbReference type="InterPro" id="IPR045394">
    <property type="entry name" value="Abhydrolase_dom"/>
</dbReference>
<dbReference type="EMBL" id="JACBZI010000001">
    <property type="protein sequence ID" value="NYI09982.1"/>
    <property type="molecule type" value="Genomic_DNA"/>
</dbReference>
<reference evidence="3 4" key="1">
    <citation type="submission" date="2020-07" db="EMBL/GenBank/DDBJ databases">
        <title>Sequencing the genomes of 1000 actinobacteria strains.</title>
        <authorList>
            <person name="Klenk H.-P."/>
        </authorList>
    </citation>
    <scope>NUCLEOTIDE SEQUENCE [LARGE SCALE GENOMIC DNA]</scope>
    <source>
        <strain evidence="3 4">DSM 18248</strain>
    </source>
</reference>
<gene>
    <name evidence="3" type="ORF">BKA05_001497</name>
</gene>
<dbReference type="AlphaFoldDB" id="A0A7Z0C371"/>
<dbReference type="Proteomes" id="UP000537326">
    <property type="component" value="Unassembled WGS sequence"/>
</dbReference>
<name>A0A7Z0C371_9ACTN</name>
<organism evidence="3 4">
    <name type="scientific">Nocardioides marinus</name>
    <dbReference type="NCBI Taxonomy" id="374514"/>
    <lineage>
        <taxon>Bacteria</taxon>
        <taxon>Bacillati</taxon>
        <taxon>Actinomycetota</taxon>
        <taxon>Actinomycetes</taxon>
        <taxon>Propionibacteriales</taxon>
        <taxon>Nocardioidaceae</taxon>
        <taxon>Nocardioides</taxon>
    </lineage>
</organism>